<reference evidence="1" key="1">
    <citation type="submission" date="2022-07" db="EMBL/GenBank/DDBJ databases">
        <title>Phylogenomic reconstructions and comparative analyses of Kickxellomycotina fungi.</title>
        <authorList>
            <person name="Reynolds N.K."/>
            <person name="Stajich J.E."/>
            <person name="Barry K."/>
            <person name="Grigoriev I.V."/>
            <person name="Crous P."/>
            <person name="Smith M.E."/>
        </authorList>
    </citation>
    <scope>NUCLEOTIDE SEQUENCE</scope>
    <source>
        <strain evidence="1">CBS 109366</strain>
    </source>
</reference>
<dbReference type="Proteomes" id="UP001140234">
    <property type="component" value="Unassembled WGS sequence"/>
</dbReference>
<keyword evidence="2" id="KW-1185">Reference proteome</keyword>
<evidence type="ECO:0000313" key="2">
    <source>
        <dbReference type="Proteomes" id="UP001140234"/>
    </source>
</evidence>
<proteinExistence type="predicted"/>
<accession>A0ACC1JL54</accession>
<sequence length="62" mass="6408">LVEELAKLGATNILVIAGGVIPKQDYQFLNDHGCAAVYGPGTAIPDAAQDMIRKIDAALSAV</sequence>
<comment type="caution">
    <text evidence="1">The sequence shown here is derived from an EMBL/GenBank/DDBJ whole genome shotgun (WGS) entry which is preliminary data.</text>
</comment>
<gene>
    <name evidence="1" type="ORF">IWQ57_006002</name>
</gene>
<protein>
    <submittedName>
        <fullName evidence="1">Uncharacterized protein</fullName>
    </submittedName>
</protein>
<feature type="non-terminal residue" evidence="1">
    <location>
        <position position="1"/>
    </location>
</feature>
<name>A0ACC1JL54_9FUNG</name>
<organism evidence="1 2">
    <name type="scientific">Coemansia nantahalensis</name>
    <dbReference type="NCBI Taxonomy" id="2789366"/>
    <lineage>
        <taxon>Eukaryota</taxon>
        <taxon>Fungi</taxon>
        <taxon>Fungi incertae sedis</taxon>
        <taxon>Zoopagomycota</taxon>
        <taxon>Kickxellomycotina</taxon>
        <taxon>Kickxellomycetes</taxon>
        <taxon>Kickxellales</taxon>
        <taxon>Kickxellaceae</taxon>
        <taxon>Coemansia</taxon>
    </lineage>
</organism>
<evidence type="ECO:0000313" key="1">
    <source>
        <dbReference type="EMBL" id="KAJ2761613.1"/>
    </source>
</evidence>
<dbReference type="EMBL" id="JANBUJ010003179">
    <property type="protein sequence ID" value="KAJ2761613.1"/>
    <property type="molecule type" value="Genomic_DNA"/>
</dbReference>